<sequence>MEEEAATVAGGGRGEQTWRRRPPMKVMVAIDESDGSFYALQWVLDHLLGVGGIVPSNEPSVEDTGMITLLHVQQPFHHHVYPVGPGGGGAAAAFYGTSSSFQEGVRLAQAEASAALLARAMRMCSDKMVKAETLIMEGEPKDTICQATEQTHVDLLVVGSRGLGKIKRAFLGSVSDYCAHHAKCAVLIVKPSGDSSQPQSGAAKP</sequence>
<dbReference type="EMBL" id="CAMGYJ010000004">
    <property type="protein sequence ID" value="CAI0402563.1"/>
    <property type="molecule type" value="Genomic_DNA"/>
</dbReference>
<evidence type="ECO:0000313" key="2">
    <source>
        <dbReference type="EMBL" id="CAI0402563.1"/>
    </source>
</evidence>
<dbReference type="PANTHER" id="PTHR31964">
    <property type="entry name" value="ADENINE NUCLEOTIDE ALPHA HYDROLASES-LIKE SUPERFAMILY PROTEIN"/>
    <property type="match status" value="1"/>
</dbReference>
<dbReference type="InterPro" id="IPR014729">
    <property type="entry name" value="Rossmann-like_a/b/a_fold"/>
</dbReference>
<evidence type="ECO:0000313" key="3">
    <source>
        <dbReference type="Proteomes" id="UP001154282"/>
    </source>
</evidence>
<feature type="domain" description="UspA" evidence="1">
    <location>
        <begin position="25"/>
        <end position="190"/>
    </location>
</feature>
<dbReference type="Gene3D" id="3.40.50.620">
    <property type="entry name" value="HUPs"/>
    <property type="match status" value="1"/>
</dbReference>
<name>A0AAV0IY26_9ROSI</name>
<gene>
    <name evidence="2" type="ORF">LITE_LOCUS11665</name>
</gene>
<dbReference type="Proteomes" id="UP001154282">
    <property type="component" value="Unassembled WGS sequence"/>
</dbReference>
<reference evidence="2" key="1">
    <citation type="submission" date="2022-08" db="EMBL/GenBank/DDBJ databases">
        <authorList>
            <person name="Gutierrez-Valencia J."/>
        </authorList>
    </citation>
    <scope>NUCLEOTIDE SEQUENCE</scope>
</reference>
<dbReference type="PRINTS" id="PR01438">
    <property type="entry name" value="UNVRSLSTRESS"/>
</dbReference>
<organism evidence="2 3">
    <name type="scientific">Linum tenue</name>
    <dbReference type="NCBI Taxonomy" id="586396"/>
    <lineage>
        <taxon>Eukaryota</taxon>
        <taxon>Viridiplantae</taxon>
        <taxon>Streptophyta</taxon>
        <taxon>Embryophyta</taxon>
        <taxon>Tracheophyta</taxon>
        <taxon>Spermatophyta</taxon>
        <taxon>Magnoliopsida</taxon>
        <taxon>eudicotyledons</taxon>
        <taxon>Gunneridae</taxon>
        <taxon>Pentapetalae</taxon>
        <taxon>rosids</taxon>
        <taxon>fabids</taxon>
        <taxon>Malpighiales</taxon>
        <taxon>Linaceae</taxon>
        <taxon>Linum</taxon>
    </lineage>
</organism>
<dbReference type="PANTHER" id="PTHR31964:SF124">
    <property type="entry name" value="ADENINE NUCLEOTIDE ALPHA HYDROLASES-LIKE SUPERFAMILY PROTEIN"/>
    <property type="match status" value="1"/>
</dbReference>
<dbReference type="InterPro" id="IPR006016">
    <property type="entry name" value="UspA"/>
</dbReference>
<proteinExistence type="predicted"/>
<dbReference type="Pfam" id="PF00582">
    <property type="entry name" value="Usp"/>
    <property type="match status" value="1"/>
</dbReference>
<dbReference type="AlphaFoldDB" id="A0AAV0IY26"/>
<comment type="caution">
    <text evidence="2">The sequence shown here is derived from an EMBL/GenBank/DDBJ whole genome shotgun (WGS) entry which is preliminary data.</text>
</comment>
<dbReference type="CDD" id="cd23659">
    <property type="entry name" value="USP_At3g01520-like"/>
    <property type="match status" value="1"/>
</dbReference>
<dbReference type="SUPFAM" id="SSF52402">
    <property type="entry name" value="Adenine nucleotide alpha hydrolases-like"/>
    <property type="match status" value="1"/>
</dbReference>
<evidence type="ECO:0000259" key="1">
    <source>
        <dbReference type="Pfam" id="PF00582"/>
    </source>
</evidence>
<dbReference type="InterPro" id="IPR006015">
    <property type="entry name" value="Universal_stress_UspA"/>
</dbReference>
<protein>
    <recommendedName>
        <fullName evidence="1">UspA domain-containing protein</fullName>
    </recommendedName>
</protein>
<accession>A0AAV0IY26</accession>
<keyword evidence="3" id="KW-1185">Reference proteome</keyword>